<dbReference type="PANTHER" id="PTHR39535:SF2">
    <property type="entry name" value="HTTM DOMAIN-CONTAINING PROTEIN"/>
    <property type="match status" value="1"/>
</dbReference>
<evidence type="ECO:0000256" key="1">
    <source>
        <dbReference type="SAM" id="Phobius"/>
    </source>
</evidence>
<reference evidence="2 3" key="1">
    <citation type="journal article" date="2018" name="Vet. Microbiol.">
        <title>Characterisation of Staphylococcus felis isolated from cats using whole genome sequencing.</title>
        <authorList>
            <person name="Worthing K."/>
            <person name="Pang S."/>
            <person name="Trott D.J."/>
            <person name="Abraham S."/>
            <person name="Coombs G.W."/>
            <person name="Jordan D."/>
            <person name="McIntyre L."/>
            <person name="Davies M.R."/>
            <person name="Norris J."/>
        </authorList>
    </citation>
    <scope>NUCLEOTIDE SEQUENCE [LARGE SCALE GENOMIC DNA]</scope>
    <source>
        <strain evidence="2 3">F25</strain>
    </source>
</reference>
<feature type="transmembrane region" description="Helical" evidence="1">
    <location>
        <begin position="58"/>
        <end position="79"/>
    </location>
</feature>
<gene>
    <name evidence="2" type="ORF">DOS76_03590</name>
</gene>
<protein>
    <recommendedName>
        <fullName evidence="4">HTTM domain-containing protein</fullName>
    </recommendedName>
</protein>
<keyword evidence="1" id="KW-1133">Transmembrane helix</keyword>
<keyword evidence="1" id="KW-0472">Membrane</keyword>
<proteinExistence type="predicted"/>
<dbReference type="InterPro" id="IPR052964">
    <property type="entry name" value="Sporulation_signal_mat"/>
</dbReference>
<keyword evidence="1" id="KW-0812">Transmembrane</keyword>
<evidence type="ECO:0000313" key="3">
    <source>
        <dbReference type="Proteomes" id="UP000256337"/>
    </source>
</evidence>
<evidence type="ECO:0000313" key="2">
    <source>
        <dbReference type="EMBL" id="REI23598.1"/>
    </source>
</evidence>
<comment type="caution">
    <text evidence="2">The sequence shown here is derived from an EMBL/GenBank/DDBJ whole genome shotgun (WGS) entry which is preliminary data.</text>
</comment>
<dbReference type="RefSeq" id="WP_115856826.1">
    <property type="nucleotide sequence ID" value="NZ_CAJUZR010000042.1"/>
</dbReference>
<name>A0AAX1RXA5_9STAP</name>
<dbReference type="EMBL" id="QKYD01000061">
    <property type="protein sequence ID" value="REI23598.1"/>
    <property type="molecule type" value="Genomic_DNA"/>
</dbReference>
<dbReference type="PANTHER" id="PTHR39535">
    <property type="entry name" value="SPORULATION-DELAYING PROTEIN SDPB"/>
    <property type="match status" value="1"/>
</dbReference>
<dbReference type="Proteomes" id="UP000256337">
    <property type="component" value="Unassembled WGS sequence"/>
</dbReference>
<feature type="transmembrane region" description="Helical" evidence="1">
    <location>
        <begin position="86"/>
        <end position="119"/>
    </location>
</feature>
<dbReference type="AlphaFoldDB" id="A0AAX1RXA5"/>
<sequence length="141" mass="16331">MILIKIQVLLIYINAAIERLKNIEWADGTALYYFFGDSVFGIPKWEYQMTNFIWESNLVIPITWSVIALEFFLAFNIIPNIKTNKITLITGIIFHLLIGLTIGIWTFVIVMIACLILYLSPSINPFIQRKENMNKNDIISE</sequence>
<organism evidence="2 3">
    <name type="scientific">Staphylococcus felis</name>
    <dbReference type="NCBI Taxonomy" id="46127"/>
    <lineage>
        <taxon>Bacteria</taxon>
        <taxon>Bacillati</taxon>
        <taxon>Bacillota</taxon>
        <taxon>Bacilli</taxon>
        <taxon>Bacillales</taxon>
        <taxon>Staphylococcaceae</taxon>
        <taxon>Staphylococcus</taxon>
    </lineage>
</organism>
<accession>A0AAX1RXA5</accession>
<evidence type="ECO:0008006" key="4">
    <source>
        <dbReference type="Google" id="ProtNLM"/>
    </source>
</evidence>